<reference evidence="1 2" key="1">
    <citation type="submission" date="2023-03" db="EMBL/GenBank/DDBJ databases">
        <title>High-quality genome of Scylla paramamosain provides insights in environmental adaptation.</title>
        <authorList>
            <person name="Zhang L."/>
        </authorList>
    </citation>
    <scope>NUCLEOTIDE SEQUENCE [LARGE SCALE GENOMIC DNA]</scope>
    <source>
        <strain evidence="1">LZ_2023a</strain>
        <tissue evidence="1">Muscle</tissue>
    </source>
</reference>
<organism evidence="1 2">
    <name type="scientific">Scylla paramamosain</name>
    <name type="common">Mud crab</name>
    <dbReference type="NCBI Taxonomy" id="85552"/>
    <lineage>
        <taxon>Eukaryota</taxon>
        <taxon>Metazoa</taxon>
        <taxon>Ecdysozoa</taxon>
        <taxon>Arthropoda</taxon>
        <taxon>Crustacea</taxon>
        <taxon>Multicrustacea</taxon>
        <taxon>Malacostraca</taxon>
        <taxon>Eumalacostraca</taxon>
        <taxon>Eucarida</taxon>
        <taxon>Decapoda</taxon>
        <taxon>Pleocyemata</taxon>
        <taxon>Brachyura</taxon>
        <taxon>Eubrachyura</taxon>
        <taxon>Portunoidea</taxon>
        <taxon>Portunidae</taxon>
        <taxon>Portuninae</taxon>
        <taxon>Scylla</taxon>
    </lineage>
</organism>
<proteinExistence type="predicted"/>
<evidence type="ECO:0000313" key="2">
    <source>
        <dbReference type="Proteomes" id="UP001487740"/>
    </source>
</evidence>
<gene>
    <name evidence="1" type="ORF">O3P69_011991</name>
</gene>
<dbReference type="AlphaFoldDB" id="A0AAW0SB04"/>
<dbReference type="Proteomes" id="UP001487740">
    <property type="component" value="Unassembled WGS sequence"/>
</dbReference>
<evidence type="ECO:0000313" key="1">
    <source>
        <dbReference type="EMBL" id="KAK8372051.1"/>
    </source>
</evidence>
<name>A0AAW0SB04_SCYPA</name>
<dbReference type="EMBL" id="JARAKH010005796">
    <property type="protein sequence ID" value="KAK8372051.1"/>
    <property type="molecule type" value="Genomic_DNA"/>
</dbReference>
<feature type="non-terminal residue" evidence="1">
    <location>
        <position position="1"/>
    </location>
</feature>
<sequence length="115" mass="12464">NSVFCQFTRQKKTDSGLDFPAGDGGALVIVCQGGMPRQRCARKMSFTNEFMIDMALEDTPVSGLSSNIWTLSLELYFDIVSITAAGLCFWQGLQGSVATVDLVSAPPIGLCLWSY</sequence>
<keyword evidence="2" id="KW-1185">Reference proteome</keyword>
<accession>A0AAW0SB04</accession>
<comment type="caution">
    <text evidence="1">The sequence shown here is derived from an EMBL/GenBank/DDBJ whole genome shotgun (WGS) entry which is preliminary data.</text>
</comment>
<protein>
    <submittedName>
        <fullName evidence="1">Uncharacterized protein</fullName>
    </submittedName>
</protein>